<evidence type="ECO:0008006" key="2">
    <source>
        <dbReference type="Google" id="ProtNLM"/>
    </source>
</evidence>
<organism evidence="1">
    <name type="scientific">Brassica campestris</name>
    <name type="common">Field mustard</name>
    <dbReference type="NCBI Taxonomy" id="3711"/>
    <lineage>
        <taxon>Eukaryota</taxon>
        <taxon>Viridiplantae</taxon>
        <taxon>Streptophyta</taxon>
        <taxon>Embryophyta</taxon>
        <taxon>Tracheophyta</taxon>
        <taxon>Spermatophyta</taxon>
        <taxon>Magnoliopsida</taxon>
        <taxon>eudicotyledons</taxon>
        <taxon>Gunneridae</taxon>
        <taxon>Pentapetalae</taxon>
        <taxon>rosids</taxon>
        <taxon>malvids</taxon>
        <taxon>Brassicales</taxon>
        <taxon>Brassicaceae</taxon>
        <taxon>Brassiceae</taxon>
        <taxon>Brassica</taxon>
    </lineage>
</organism>
<sequence length="71" mass="8199">MPLLHTLKIDSCPRLKELPDGLRFITSLKWLTFRQQLKETLSNYGLSVANRDFHGTQGVDDAVKLFDKMSY</sequence>
<dbReference type="AlphaFoldDB" id="A0A3P6AN24"/>
<name>A0A3P6AN24_BRACM</name>
<gene>
    <name evidence="1" type="ORF">BRAA02T09003Z</name>
</gene>
<accession>A0A3P6AN24</accession>
<proteinExistence type="predicted"/>
<protein>
    <recommendedName>
        <fullName evidence="2">NB-ARC domain-containing protein</fullName>
    </recommendedName>
</protein>
<evidence type="ECO:0000313" key="1">
    <source>
        <dbReference type="EMBL" id="VDC92787.1"/>
    </source>
</evidence>
<dbReference type="EMBL" id="LR031573">
    <property type="protein sequence ID" value="VDC92787.1"/>
    <property type="molecule type" value="Genomic_DNA"/>
</dbReference>
<reference evidence="1" key="1">
    <citation type="submission" date="2018-11" db="EMBL/GenBank/DDBJ databases">
        <authorList>
            <consortium name="Genoscope - CEA"/>
            <person name="William W."/>
        </authorList>
    </citation>
    <scope>NUCLEOTIDE SEQUENCE</scope>
</reference>